<dbReference type="EMBL" id="FPCA01000003">
    <property type="protein sequence ID" value="SFU86582.1"/>
    <property type="molecule type" value="Genomic_DNA"/>
</dbReference>
<dbReference type="AlphaFoldDB" id="A0A1I7JMY3"/>
<dbReference type="Proteomes" id="UP000182491">
    <property type="component" value="Unassembled WGS sequence"/>
</dbReference>
<protein>
    <recommendedName>
        <fullName evidence="3">SpoIIAA-like</fullName>
    </recommendedName>
</protein>
<dbReference type="OrthoDB" id="852207at2"/>
<sequence length="138" mass="15551">MILFENSLISLDYNPSTDILEVGYPDLHDYLLPEIKHSINILIDKVKHYDVKRILLDSSKTVISVGSEESRQIAVYLAAGLVTTRVQKVARLQSPSYAVEQSAEGNIQHIKESQQLPFLLQNFTSKAVAIDWLQVLVD</sequence>
<keyword evidence="2" id="KW-1185">Reference proteome</keyword>
<name>A0A1I7JMY3_9BACT</name>
<gene>
    <name evidence="1" type="ORF">SAMN04487941_3052</name>
</gene>
<proteinExistence type="predicted"/>
<evidence type="ECO:0000313" key="1">
    <source>
        <dbReference type="EMBL" id="SFU86582.1"/>
    </source>
</evidence>
<reference evidence="2" key="1">
    <citation type="submission" date="2016-10" db="EMBL/GenBank/DDBJ databases">
        <authorList>
            <person name="Varghese N."/>
        </authorList>
    </citation>
    <scope>NUCLEOTIDE SEQUENCE [LARGE SCALE GENOMIC DNA]</scope>
    <source>
        <strain evidence="2">DSM 18820</strain>
    </source>
</reference>
<evidence type="ECO:0008006" key="3">
    <source>
        <dbReference type="Google" id="ProtNLM"/>
    </source>
</evidence>
<accession>A0A1I7JMY3</accession>
<dbReference type="STRING" id="388950.GCA_001611675_02013"/>
<organism evidence="1 2">
    <name type="scientific">Pontibacter akesuensis</name>
    <dbReference type="NCBI Taxonomy" id="388950"/>
    <lineage>
        <taxon>Bacteria</taxon>
        <taxon>Pseudomonadati</taxon>
        <taxon>Bacteroidota</taxon>
        <taxon>Cytophagia</taxon>
        <taxon>Cytophagales</taxon>
        <taxon>Hymenobacteraceae</taxon>
        <taxon>Pontibacter</taxon>
    </lineage>
</organism>
<evidence type="ECO:0000313" key="2">
    <source>
        <dbReference type="Proteomes" id="UP000182491"/>
    </source>
</evidence>
<dbReference type="RefSeq" id="WP_068838006.1">
    <property type="nucleotide sequence ID" value="NZ_BMXC01000003.1"/>
</dbReference>